<gene>
    <name evidence="10" type="primary">mvaD</name>
    <name evidence="10" type="ORF">ISP13_11970</name>
</gene>
<evidence type="ECO:0000256" key="1">
    <source>
        <dbReference type="ARBA" id="ARBA00008831"/>
    </source>
</evidence>
<dbReference type="EMBL" id="JADIKG010000012">
    <property type="protein sequence ID" value="MFK2874252.1"/>
    <property type="molecule type" value="Genomic_DNA"/>
</dbReference>
<dbReference type="InterPro" id="IPR041431">
    <property type="entry name" value="Mvd1_C"/>
</dbReference>
<evidence type="ECO:0000259" key="9">
    <source>
        <dbReference type="Pfam" id="PF22700"/>
    </source>
</evidence>
<dbReference type="PANTHER" id="PTHR10977:SF3">
    <property type="entry name" value="DIPHOSPHOMEVALONATE DECARBOXYLASE"/>
    <property type="match status" value="1"/>
</dbReference>
<dbReference type="Pfam" id="PF22700">
    <property type="entry name" value="MVD-like_N"/>
    <property type="match status" value="1"/>
</dbReference>
<evidence type="ECO:0000256" key="3">
    <source>
        <dbReference type="ARBA" id="ARBA00022516"/>
    </source>
</evidence>
<sequence>MKREPHADALGELHAASQAQPNIALIKYWGKRDAALNLPVVGSISITLESLWTRTEVRFVPGQKQDRVSLNGRSDEAESKRVTACLDLLRQRAAVDYGADVASRNNFPTAAGLASSASGFAALVHAGTQALGLDLSEAEQSVLARRCSGSAARSIFGGYVEWAHGQRVDGTDSVARPLLAADAWPLRVAVAITSTAAKQVGSSEGMRRTAQTSPFQSAWIDTQEADLATARRAILARDFEALALISEHSCLKMHALAMAAQPGLLYWNGATIECMHRVRALRQQGLPVFFTVDAGPQLKAVCEPSAIERVKAALKDVPGVLDVLDTGLGAGARSISASTLEA</sequence>
<comment type="caution">
    <text evidence="10">The sequence shown here is derived from an EMBL/GenBank/DDBJ whole genome shotgun (WGS) entry which is preliminary data.</text>
</comment>
<keyword evidence="11" id="KW-1185">Reference proteome</keyword>
<dbReference type="Gene3D" id="3.30.230.10">
    <property type="match status" value="1"/>
</dbReference>
<evidence type="ECO:0000259" key="8">
    <source>
        <dbReference type="Pfam" id="PF18376"/>
    </source>
</evidence>
<dbReference type="InterPro" id="IPR029765">
    <property type="entry name" value="Mev_diP_decarb"/>
</dbReference>
<name>A0ABW8IW81_9GAMM</name>
<dbReference type="PIRSF" id="PIRSF015950">
    <property type="entry name" value="Mev_P_decrbx"/>
    <property type="match status" value="1"/>
</dbReference>
<dbReference type="InterPro" id="IPR053859">
    <property type="entry name" value="MVD-like_N"/>
</dbReference>
<dbReference type="InterPro" id="IPR005935">
    <property type="entry name" value="Mev_decarb"/>
</dbReference>
<dbReference type="SUPFAM" id="SSF55060">
    <property type="entry name" value="GHMP Kinase, C-terminal domain"/>
    <property type="match status" value="1"/>
</dbReference>
<dbReference type="Pfam" id="PF18376">
    <property type="entry name" value="MDD_C"/>
    <property type="match status" value="1"/>
</dbReference>
<evidence type="ECO:0000256" key="7">
    <source>
        <dbReference type="ARBA" id="ARBA00023239"/>
    </source>
</evidence>
<dbReference type="EC" id="4.1.1.33" evidence="2"/>
<dbReference type="Gene3D" id="3.30.70.890">
    <property type="entry name" value="GHMP kinase, C-terminal domain"/>
    <property type="match status" value="1"/>
</dbReference>
<evidence type="ECO:0000256" key="2">
    <source>
        <dbReference type="ARBA" id="ARBA00012296"/>
    </source>
</evidence>
<evidence type="ECO:0000256" key="4">
    <source>
        <dbReference type="ARBA" id="ARBA00022741"/>
    </source>
</evidence>
<evidence type="ECO:0000256" key="6">
    <source>
        <dbReference type="ARBA" id="ARBA00023098"/>
    </source>
</evidence>
<keyword evidence="3" id="KW-0444">Lipid biosynthesis</keyword>
<evidence type="ECO:0000313" key="10">
    <source>
        <dbReference type="EMBL" id="MFK2874252.1"/>
    </source>
</evidence>
<protein>
    <recommendedName>
        <fullName evidence="2">diphosphomevalonate decarboxylase</fullName>
        <ecNumber evidence="2">4.1.1.33</ecNumber>
    </recommendedName>
</protein>
<dbReference type="InterPro" id="IPR036554">
    <property type="entry name" value="GHMP_kinase_C_sf"/>
</dbReference>
<keyword evidence="5" id="KW-0067">ATP-binding</keyword>
<dbReference type="SUPFAM" id="SSF54211">
    <property type="entry name" value="Ribosomal protein S5 domain 2-like"/>
    <property type="match status" value="1"/>
</dbReference>
<evidence type="ECO:0000313" key="11">
    <source>
        <dbReference type="Proteomes" id="UP001620405"/>
    </source>
</evidence>
<proteinExistence type="inferred from homology"/>
<keyword evidence="6" id="KW-0443">Lipid metabolism</keyword>
<evidence type="ECO:0000256" key="5">
    <source>
        <dbReference type="ARBA" id="ARBA00022840"/>
    </source>
</evidence>
<accession>A0ABW8IW81</accession>
<feature type="domain" description="Mvd1 C-terminal" evidence="8">
    <location>
        <begin position="189"/>
        <end position="316"/>
    </location>
</feature>
<dbReference type="Proteomes" id="UP001620405">
    <property type="component" value="Unassembled WGS sequence"/>
</dbReference>
<dbReference type="InterPro" id="IPR020568">
    <property type="entry name" value="Ribosomal_Su5_D2-typ_SF"/>
</dbReference>
<organism evidence="10 11">
    <name type="scientific">Dyella lipolytica</name>
    <dbReference type="NCBI Taxonomy" id="1867835"/>
    <lineage>
        <taxon>Bacteria</taxon>
        <taxon>Pseudomonadati</taxon>
        <taxon>Pseudomonadota</taxon>
        <taxon>Gammaproteobacteria</taxon>
        <taxon>Lysobacterales</taxon>
        <taxon>Rhodanobacteraceae</taxon>
        <taxon>Dyella</taxon>
    </lineage>
</organism>
<comment type="similarity">
    <text evidence="1">Belongs to the diphosphomevalonate decarboxylase family.</text>
</comment>
<feature type="domain" description="Diphosphomevalonate decarboxylase-like N-terminal" evidence="9">
    <location>
        <begin position="19"/>
        <end position="175"/>
    </location>
</feature>
<dbReference type="RefSeq" id="WP_284401504.1">
    <property type="nucleotide sequence ID" value="NZ_BSNQ01000009.1"/>
</dbReference>
<reference evidence="10 11" key="1">
    <citation type="submission" date="2020-10" db="EMBL/GenBank/DDBJ databases">
        <title>Phylogeny of dyella-like bacteria.</title>
        <authorList>
            <person name="Fu J."/>
        </authorList>
    </citation>
    <scope>NUCLEOTIDE SEQUENCE [LARGE SCALE GENOMIC DNA]</scope>
    <source>
        <strain evidence="10 11">DHOB07</strain>
    </source>
</reference>
<keyword evidence="4" id="KW-0547">Nucleotide-binding</keyword>
<dbReference type="PANTHER" id="PTHR10977">
    <property type="entry name" value="DIPHOSPHOMEVALONATE DECARBOXYLASE"/>
    <property type="match status" value="1"/>
</dbReference>
<dbReference type="GO" id="GO:0004163">
    <property type="term" value="F:diphosphomevalonate decarboxylase activity"/>
    <property type="evidence" value="ECO:0007669"/>
    <property type="project" value="UniProtKB-EC"/>
</dbReference>
<dbReference type="NCBIfam" id="TIGR01240">
    <property type="entry name" value="mevDPdecarb"/>
    <property type="match status" value="1"/>
</dbReference>
<dbReference type="InterPro" id="IPR014721">
    <property type="entry name" value="Ribsml_uS5_D2-typ_fold_subgr"/>
</dbReference>
<keyword evidence="7 10" id="KW-0456">Lyase</keyword>